<keyword evidence="15" id="KW-1185">Reference proteome</keyword>
<dbReference type="InterPro" id="IPR041525">
    <property type="entry name" value="N/Namide_PRibTrfase"/>
</dbReference>
<dbReference type="SUPFAM" id="SSF54675">
    <property type="entry name" value="Nicotinate/Quinolinate PRTase N-terminal domain-like"/>
    <property type="match status" value="1"/>
</dbReference>
<keyword evidence="6 9" id="KW-0662">Pyridine nucleotide biosynthesis</keyword>
<dbReference type="InterPro" id="IPR036068">
    <property type="entry name" value="Nicotinate_pribotase-like_C"/>
</dbReference>
<sequence length="501" mass="56348">MQFPRKLQLATDLYQLSMGNVYLNDGKAGETAVFDAFIRRNPFNGGYTVAAGLEQMIDYINGLAFTDEDIAQLHHYHPEFTDAFLDYMRHFKFSGEIYAVPEGTIIFPHEPIVRVKAPLIEAQLVETTLLAIMNHQTLIATKASRIVEEAGDGPVMEFGLRRAHGTEAGYFGARAAVIGGCAGTSVVETEPMLHRASMGTMSHSFVLSYDTEREAFEKFCDYNPDNAVLLVDTYNTLESGVPNAIEVFGEYKAAGKITGNYGIRIDSGDLAYLTSEARKMLDDAGFTDAKIVASSDLDEYLIRDLKSQGAKIDSWGIGTKLITAFDSPSLGGVYKMAEINGKPKMKISDDPGKITNPGTKKIVRFYSRDNGMALADQLYLEDEVVDDTKPLRIFHPIHTWKQMTLKNFRAKELLVPIFVDGKCVYDKPSIDEIREHLREEKRTLWPTYKRMVNPHVYHVDLSRKLWDLKQDLLDEADVDLTETEPPFEDPKKRNVDRKTSK</sequence>
<dbReference type="GO" id="GO:0005829">
    <property type="term" value="C:cytosol"/>
    <property type="evidence" value="ECO:0007669"/>
    <property type="project" value="TreeGrafter"/>
</dbReference>
<dbReference type="InterPro" id="IPR007229">
    <property type="entry name" value="Nic_PRibTrfase-Fam"/>
</dbReference>
<feature type="domain" description="Nicotinate phosphoribosyltransferase N-terminal" evidence="12">
    <location>
        <begin position="9"/>
        <end position="134"/>
    </location>
</feature>
<dbReference type="InterPro" id="IPR006405">
    <property type="entry name" value="Nic_PRibTrfase_pncB"/>
</dbReference>
<gene>
    <name evidence="14" type="ORF">FRC53_02000</name>
</gene>
<evidence type="ECO:0000256" key="3">
    <source>
        <dbReference type="ARBA" id="ARBA00013236"/>
    </source>
</evidence>
<dbReference type="Pfam" id="PF17956">
    <property type="entry name" value="NAPRTase_C"/>
    <property type="match status" value="1"/>
</dbReference>
<comment type="function">
    <text evidence="9">Catalyzes the first step in the biosynthesis of NAD from nicotinic acid, the ATP-dependent synthesis of beta-nicotinate D-ribonucleotide from nicotinate and 5-phospho-D-ribose 1-phosphate.</text>
</comment>
<dbReference type="FunFam" id="3.20.20.70:FF:000076">
    <property type="entry name" value="Nicotinate phosphoribosyltransferase"/>
    <property type="match status" value="1"/>
</dbReference>
<comment type="similarity">
    <text evidence="2 9">Belongs to the NAPRTase family.</text>
</comment>
<organism evidence="14 15">
    <name type="scientific">Candidatus Pseudoramibacter fermentans</name>
    <dbReference type="NCBI Taxonomy" id="2594427"/>
    <lineage>
        <taxon>Bacteria</taxon>
        <taxon>Bacillati</taxon>
        <taxon>Bacillota</taxon>
        <taxon>Clostridia</taxon>
        <taxon>Eubacteriales</taxon>
        <taxon>Eubacteriaceae</taxon>
        <taxon>Pseudoramibacter</taxon>
    </lineage>
</organism>
<dbReference type="EMBL" id="VOGB01000003">
    <property type="protein sequence ID" value="MQM72208.1"/>
    <property type="molecule type" value="Genomic_DNA"/>
</dbReference>
<dbReference type="Proteomes" id="UP000473648">
    <property type="component" value="Unassembled WGS sequence"/>
</dbReference>
<keyword evidence="4" id="KW-0597">Phosphoprotein</keyword>
<dbReference type="AlphaFoldDB" id="A0A6L5GPY7"/>
<dbReference type="NCBIfam" id="NF006695">
    <property type="entry name" value="PRK09243.1-2"/>
    <property type="match status" value="1"/>
</dbReference>
<dbReference type="Gene3D" id="3.20.20.70">
    <property type="entry name" value="Aldolase class I"/>
    <property type="match status" value="1"/>
</dbReference>
<dbReference type="InterPro" id="IPR040727">
    <property type="entry name" value="NAPRTase_N"/>
</dbReference>
<dbReference type="InterPro" id="IPR013785">
    <property type="entry name" value="Aldolase_TIM"/>
</dbReference>
<evidence type="ECO:0000256" key="10">
    <source>
        <dbReference type="SAM" id="MobiDB-lite"/>
    </source>
</evidence>
<evidence type="ECO:0000256" key="8">
    <source>
        <dbReference type="ARBA" id="ARBA00048668"/>
    </source>
</evidence>
<evidence type="ECO:0000256" key="9">
    <source>
        <dbReference type="RuleBase" id="RU365100"/>
    </source>
</evidence>
<evidence type="ECO:0000259" key="12">
    <source>
        <dbReference type="Pfam" id="PF17767"/>
    </source>
</evidence>
<dbReference type="CDD" id="cd01570">
    <property type="entry name" value="NAPRTase_A"/>
    <property type="match status" value="1"/>
</dbReference>
<dbReference type="PANTHER" id="PTHR11098:SF1">
    <property type="entry name" value="NICOTINATE PHOSPHORIBOSYLTRANSFERASE"/>
    <property type="match status" value="1"/>
</dbReference>
<feature type="compositionally biased region" description="Basic and acidic residues" evidence="10">
    <location>
        <begin position="488"/>
        <end position="501"/>
    </location>
</feature>
<dbReference type="SUPFAM" id="SSF51690">
    <property type="entry name" value="Nicotinate/Quinolinate PRTase C-terminal domain-like"/>
    <property type="match status" value="1"/>
</dbReference>
<evidence type="ECO:0000256" key="5">
    <source>
        <dbReference type="ARBA" id="ARBA00022598"/>
    </source>
</evidence>
<evidence type="ECO:0000256" key="6">
    <source>
        <dbReference type="ARBA" id="ARBA00022642"/>
    </source>
</evidence>
<dbReference type="NCBIfam" id="NF009131">
    <property type="entry name" value="PRK12484.1"/>
    <property type="match status" value="1"/>
</dbReference>
<protein>
    <recommendedName>
        <fullName evidence="3 9">Nicotinate phosphoribosyltransferase</fullName>
        <ecNumber evidence="3 9">6.3.4.21</ecNumber>
    </recommendedName>
</protein>
<evidence type="ECO:0000256" key="7">
    <source>
        <dbReference type="ARBA" id="ARBA00022679"/>
    </source>
</evidence>
<accession>A0A6L5GPY7</accession>
<name>A0A6L5GPY7_9FIRM</name>
<evidence type="ECO:0000256" key="2">
    <source>
        <dbReference type="ARBA" id="ARBA00010897"/>
    </source>
</evidence>
<dbReference type="InterPro" id="IPR041619">
    <property type="entry name" value="NAPRTase_C"/>
</dbReference>
<dbReference type="UniPathway" id="UPA00253">
    <property type="reaction ID" value="UER00457"/>
</dbReference>
<comment type="PTM">
    <text evidence="9">Transiently phosphorylated on a His residue during the reaction cycle. Phosphorylation strongly increases the affinity for substrates and increases the rate of nicotinate D-ribonucleotide production. Dephosphorylation regenerates the low-affinity form of the enzyme, leading to product release.</text>
</comment>
<dbReference type="PIRSF" id="PIRSF000484">
    <property type="entry name" value="NAPRT"/>
    <property type="match status" value="1"/>
</dbReference>
<dbReference type="Pfam" id="PF04095">
    <property type="entry name" value="NAPRTase"/>
    <property type="match status" value="1"/>
</dbReference>
<dbReference type="PANTHER" id="PTHR11098">
    <property type="entry name" value="NICOTINATE PHOSPHORIBOSYLTRANSFERASE"/>
    <property type="match status" value="1"/>
</dbReference>
<dbReference type="GO" id="GO:0047280">
    <property type="term" value="F:nicotinamide phosphoribosyltransferase activity"/>
    <property type="evidence" value="ECO:0007669"/>
    <property type="project" value="UniProtKB-ARBA"/>
</dbReference>
<dbReference type="Pfam" id="PF17767">
    <property type="entry name" value="NAPRTase_N"/>
    <property type="match status" value="1"/>
</dbReference>
<feature type="domain" description="Nicotinate/nicotinamide phosphoribosyltransferase" evidence="11">
    <location>
        <begin position="155"/>
        <end position="355"/>
    </location>
</feature>
<comment type="catalytic activity">
    <reaction evidence="8 9">
        <text>5-phospho-alpha-D-ribose 1-diphosphate + nicotinate + ATP + H2O = nicotinate beta-D-ribonucleotide + ADP + phosphate + diphosphate</text>
        <dbReference type="Rhea" id="RHEA:36163"/>
        <dbReference type="ChEBI" id="CHEBI:15377"/>
        <dbReference type="ChEBI" id="CHEBI:30616"/>
        <dbReference type="ChEBI" id="CHEBI:32544"/>
        <dbReference type="ChEBI" id="CHEBI:33019"/>
        <dbReference type="ChEBI" id="CHEBI:43474"/>
        <dbReference type="ChEBI" id="CHEBI:57502"/>
        <dbReference type="ChEBI" id="CHEBI:58017"/>
        <dbReference type="ChEBI" id="CHEBI:456216"/>
        <dbReference type="EC" id="6.3.4.21"/>
    </reaction>
</comment>
<evidence type="ECO:0000313" key="14">
    <source>
        <dbReference type="EMBL" id="MQM72208.1"/>
    </source>
</evidence>
<dbReference type="GO" id="GO:0034355">
    <property type="term" value="P:NAD+ biosynthetic process via the salvage pathway"/>
    <property type="evidence" value="ECO:0007669"/>
    <property type="project" value="TreeGrafter"/>
</dbReference>
<feature type="region of interest" description="Disordered" evidence="10">
    <location>
        <begin position="479"/>
        <end position="501"/>
    </location>
</feature>
<evidence type="ECO:0000256" key="1">
    <source>
        <dbReference type="ARBA" id="ARBA00004952"/>
    </source>
</evidence>
<evidence type="ECO:0000256" key="4">
    <source>
        <dbReference type="ARBA" id="ARBA00022553"/>
    </source>
</evidence>
<evidence type="ECO:0000259" key="11">
    <source>
        <dbReference type="Pfam" id="PF04095"/>
    </source>
</evidence>
<keyword evidence="7 9" id="KW-0808">Transferase</keyword>
<comment type="pathway">
    <text evidence="1 9">Cofactor biosynthesis; NAD(+) biosynthesis; nicotinate D-ribonucleotide from nicotinate: step 1/1.</text>
</comment>
<evidence type="ECO:0000313" key="15">
    <source>
        <dbReference type="Proteomes" id="UP000473648"/>
    </source>
</evidence>
<evidence type="ECO:0000259" key="13">
    <source>
        <dbReference type="Pfam" id="PF17956"/>
    </source>
</evidence>
<proteinExistence type="inferred from homology"/>
<feature type="domain" description="Nicotinate phosphoribosyltransferase C-terminal" evidence="13">
    <location>
        <begin position="360"/>
        <end position="469"/>
    </location>
</feature>
<comment type="caution">
    <text evidence="14">The sequence shown here is derived from an EMBL/GenBank/DDBJ whole genome shotgun (WGS) entry which is preliminary data.</text>
</comment>
<dbReference type="NCBIfam" id="TIGR01513">
    <property type="entry name" value="NAPRTase_put"/>
    <property type="match status" value="1"/>
</dbReference>
<reference evidence="14" key="1">
    <citation type="journal article" date="2020" name="Appl. Environ. Microbiol.">
        <title>Medium-Chain Fatty Acid Synthesis by 'Candidatus Weimeria bifida' gen. nov., sp. nov., and 'Candidatus Pseudoramibacter fermentans' sp. nov.</title>
        <authorList>
            <person name="Scarborough M.J."/>
            <person name="Myers K.S."/>
            <person name="Donohue T.J."/>
            <person name="Noguera D.R."/>
        </authorList>
    </citation>
    <scope>NUCLEOTIDE SEQUENCE</scope>
    <source>
        <strain evidence="14">EUB1.1</strain>
    </source>
</reference>
<keyword evidence="5 9" id="KW-0436">Ligase</keyword>
<dbReference type="EC" id="6.3.4.21" evidence="3 9"/>
<dbReference type="GO" id="GO:0004516">
    <property type="term" value="F:nicotinate phosphoribosyltransferase activity"/>
    <property type="evidence" value="ECO:0007669"/>
    <property type="project" value="UniProtKB-UniRule"/>
</dbReference>
<keyword evidence="14" id="KW-0328">Glycosyltransferase</keyword>
<dbReference type="Gene3D" id="3.20.140.10">
    <property type="entry name" value="nicotinate phosphoribosyltransferase"/>
    <property type="match status" value="1"/>
</dbReference>